<dbReference type="EMBL" id="JANIIK010000046">
    <property type="protein sequence ID" value="KAJ3602610.1"/>
    <property type="molecule type" value="Genomic_DNA"/>
</dbReference>
<sequence length="83" mass="9504">MEFHTAVERNRRLRETQYWGSVEDQMPSWKSLLLGQGPDRLKWLQLAAARLLSWALPAKGPQGQPPAPCHQPAARWNCPGMKR</sequence>
<evidence type="ECO:0000313" key="3">
    <source>
        <dbReference type="Proteomes" id="UP001148018"/>
    </source>
</evidence>
<reference evidence="2" key="1">
    <citation type="submission" date="2022-07" db="EMBL/GenBank/DDBJ databases">
        <title>Chromosome-level genome of Muraenolepis orangiensis.</title>
        <authorList>
            <person name="Kim J."/>
        </authorList>
    </citation>
    <scope>NUCLEOTIDE SEQUENCE</scope>
    <source>
        <strain evidence="2">KU_S4_2022</strain>
        <tissue evidence="2">Muscle</tissue>
    </source>
</reference>
<dbReference type="AlphaFoldDB" id="A0A9Q0E8I0"/>
<feature type="non-terminal residue" evidence="2">
    <location>
        <position position="1"/>
    </location>
</feature>
<dbReference type="Proteomes" id="UP001148018">
    <property type="component" value="Unassembled WGS sequence"/>
</dbReference>
<name>A0A9Q0E8I0_9TELE</name>
<dbReference type="OrthoDB" id="9871079at2759"/>
<proteinExistence type="predicted"/>
<evidence type="ECO:0000313" key="2">
    <source>
        <dbReference type="EMBL" id="KAJ3602610.1"/>
    </source>
</evidence>
<keyword evidence="3" id="KW-1185">Reference proteome</keyword>
<accession>A0A9Q0E8I0</accession>
<feature type="region of interest" description="Disordered" evidence="1">
    <location>
        <begin position="59"/>
        <end position="83"/>
    </location>
</feature>
<protein>
    <submittedName>
        <fullName evidence="2">Uncharacterized protein</fullName>
    </submittedName>
</protein>
<comment type="caution">
    <text evidence="2">The sequence shown here is derived from an EMBL/GenBank/DDBJ whole genome shotgun (WGS) entry which is preliminary data.</text>
</comment>
<gene>
    <name evidence="2" type="ORF">NHX12_030359</name>
</gene>
<organism evidence="2 3">
    <name type="scientific">Muraenolepis orangiensis</name>
    <name type="common">Patagonian moray cod</name>
    <dbReference type="NCBI Taxonomy" id="630683"/>
    <lineage>
        <taxon>Eukaryota</taxon>
        <taxon>Metazoa</taxon>
        <taxon>Chordata</taxon>
        <taxon>Craniata</taxon>
        <taxon>Vertebrata</taxon>
        <taxon>Euteleostomi</taxon>
        <taxon>Actinopterygii</taxon>
        <taxon>Neopterygii</taxon>
        <taxon>Teleostei</taxon>
        <taxon>Neoteleostei</taxon>
        <taxon>Acanthomorphata</taxon>
        <taxon>Zeiogadaria</taxon>
        <taxon>Gadariae</taxon>
        <taxon>Gadiformes</taxon>
        <taxon>Muraenolepidoidei</taxon>
        <taxon>Muraenolepididae</taxon>
        <taxon>Muraenolepis</taxon>
    </lineage>
</organism>
<evidence type="ECO:0000256" key="1">
    <source>
        <dbReference type="SAM" id="MobiDB-lite"/>
    </source>
</evidence>